<evidence type="ECO:0000313" key="2">
    <source>
        <dbReference type="Proteomes" id="UP000076858"/>
    </source>
</evidence>
<protein>
    <submittedName>
        <fullName evidence="1">Uncharacterized protein</fullName>
    </submittedName>
</protein>
<keyword evidence="2" id="KW-1185">Reference proteome</keyword>
<organism evidence="1 2">
    <name type="scientific">Daphnia magna</name>
    <dbReference type="NCBI Taxonomy" id="35525"/>
    <lineage>
        <taxon>Eukaryota</taxon>
        <taxon>Metazoa</taxon>
        <taxon>Ecdysozoa</taxon>
        <taxon>Arthropoda</taxon>
        <taxon>Crustacea</taxon>
        <taxon>Branchiopoda</taxon>
        <taxon>Diplostraca</taxon>
        <taxon>Cladocera</taxon>
        <taxon>Anomopoda</taxon>
        <taxon>Daphniidae</taxon>
        <taxon>Daphnia</taxon>
    </lineage>
</organism>
<gene>
    <name evidence="1" type="ORF">APZ42_025300</name>
</gene>
<reference evidence="1 2" key="1">
    <citation type="submission" date="2016-03" db="EMBL/GenBank/DDBJ databases">
        <title>EvidentialGene: Evidence-directed Construction of Genes on Genomes.</title>
        <authorList>
            <person name="Gilbert D.G."/>
            <person name="Choi J.-H."/>
            <person name="Mockaitis K."/>
            <person name="Colbourne J."/>
            <person name="Pfrender M."/>
        </authorList>
    </citation>
    <scope>NUCLEOTIDE SEQUENCE [LARGE SCALE GENOMIC DNA]</scope>
    <source>
        <strain evidence="1 2">Xinb3</strain>
        <tissue evidence="1">Complete organism</tissue>
    </source>
</reference>
<evidence type="ECO:0000313" key="1">
    <source>
        <dbReference type="EMBL" id="KZS10276.1"/>
    </source>
</evidence>
<comment type="caution">
    <text evidence="1">The sequence shown here is derived from an EMBL/GenBank/DDBJ whole genome shotgun (WGS) entry which is preliminary data.</text>
</comment>
<proteinExistence type="predicted"/>
<dbReference type="AlphaFoldDB" id="A0A164T8Z8"/>
<sequence>MYTQQSGNFTPLAISMRPNERLFCVQAESKRGEEAKKEMLYELRRNPVESSQKKWMARYGAFALLIISCECGDKLAGDLC</sequence>
<name>A0A164T8Z8_9CRUS</name>
<dbReference type="Proteomes" id="UP000076858">
    <property type="component" value="Unassembled WGS sequence"/>
</dbReference>
<dbReference type="EMBL" id="LRGB01001863">
    <property type="protein sequence ID" value="KZS10276.1"/>
    <property type="molecule type" value="Genomic_DNA"/>
</dbReference>
<accession>A0A164T8Z8</accession>